<evidence type="ECO:0000313" key="7">
    <source>
        <dbReference type="EMBL" id="QTD49813.1"/>
    </source>
</evidence>
<accession>A0A8A4TJP8</accession>
<keyword evidence="4" id="KW-0812">Transmembrane</keyword>
<dbReference type="SMART" id="SM00283">
    <property type="entry name" value="MA"/>
    <property type="match status" value="1"/>
</dbReference>
<evidence type="ECO:0000256" key="4">
    <source>
        <dbReference type="SAM" id="Phobius"/>
    </source>
</evidence>
<dbReference type="Proteomes" id="UP000663929">
    <property type="component" value="Chromosome"/>
</dbReference>
<dbReference type="Gene3D" id="1.10.287.950">
    <property type="entry name" value="Methyl-accepting chemotaxis protein"/>
    <property type="match status" value="1"/>
</dbReference>
<dbReference type="PROSITE" id="PS50111">
    <property type="entry name" value="CHEMOTAXIS_TRANSDUC_2"/>
    <property type="match status" value="1"/>
</dbReference>
<keyword evidence="1 3" id="KW-0807">Transducer</keyword>
<dbReference type="KEGG" id="scor:J3U87_29875"/>
<evidence type="ECO:0000256" key="1">
    <source>
        <dbReference type="ARBA" id="ARBA00023224"/>
    </source>
</evidence>
<evidence type="ECO:0000313" key="8">
    <source>
        <dbReference type="Proteomes" id="UP000663929"/>
    </source>
</evidence>
<comment type="similarity">
    <text evidence="2">Belongs to the methyl-accepting chemotaxis (MCP) protein family.</text>
</comment>
<dbReference type="SMART" id="SM00304">
    <property type="entry name" value="HAMP"/>
    <property type="match status" value="1"/>
</dbReference>
<dbReference type="SUPFAM" id="SSF58104">
    <property type="entry name" value="Methyl-accepting chemotaxis protein (MCP) signaling domain"/>
    <property type="match status" value="1"/>
</dbReference>
<keyword evidence="4" id="KW-1133">Transmembrane helix</keyword>
<organism evidence="7 8">
    <name type="scientific">Sulfidibacter corallicola</name>
    <dbReference type="NCBI Taxonomy" id="2818388"/>
    <lineage>
        <taxon>Bacteria</taxon>
        <taxon>Pseudomonadati</taxon>
        <taxon>Acidobacteriota</taxon>
        <taxon>Holophagae</taxon>
        <taxon>Acanthopleuribacterales</taxon>
        <taxon>Acanthopleuribacteraceae</taxon>
        <taxon>Sulfidibacter</taxon>
    </lineage>
</organism>
<gene>
    <name evidence="7" type="ORF">J3U87_29875</name>
</gene>
<dbReference type="InterPro" id="IPR003660">
    <property type="entry name" value="HAMP_dom"/>
</dbReference>
<dbReference type="GO" id="GO:0016020">
    <property type="term" value="C:membrane"/>
    <property type="evidence" value="ECO:0007669"/>
    <property type="project" value="InterPro"/>
</dbReference>
<protein>
    <submittedName>
        <fullName evidence="7">Methyl-accepting chemotaxis protein</fullName>
    </submittedName>
</protein>
<reference evidence="7" key="1">
    <citation type="submission" date="2021-03" db="EMBL/GenBank/DDBJ databases">
        <title>Acanthopleuribacteraceae sp. M133.</title>
        <authorList>
            <person name="Wang G."/>
        </authorList>
    </citation>
    <scope>NUCLEOTIDE SEQUENCE</scope>
    <source>
        <strain evidence="7">M133</strain>
    </source>
</reference>
<dbReference type="PANTHER" id="PTHR32089">
    <property type="entry name" value="METHYL-ACCEPTING CHEMOTAXIS PROTEIN MCPB"/>
    <property type="match status" value="1"/>
</dbReference>
<dbReference type="PANTHER" id="PTHR32089:SF112">
    <property type="entry name" value="LYSOZYME-LIKE PROTEIN-RELATED"/>
    <property type="match status" value="1"/>
</dbReference>
<proteinExistence type="inferred from homology"/>
<dbReference type="EMBL" id="CP071793">
    <property type="protein sequence ID" value="QTD49813.1"/>
    <property type="molecule type" value="Genomic_DNA"/>
</dbReference>
<dbReference type="AlphaFoldDB" id="A0A8A4TJP8"/>
<feature type="transmembrane region" description="Helical" evidence="4">
    <location>
        <begin position="14"/>
        <end position="36"/>
    </location>
</feature>
<dbReference type="PROSITE" id="PS50885">
    <property type="entry name" value="HAMP"/>
    <property type="match status" value="1"/>
</dbReference>
<feature type="domain" description="HAMP" evidence="6">
    <location>
        <begin position="210"/>
        <end position="264"/>
    </location>
</feature>
<feature type="transmembrane region" description="Helical" evidence="4">
    <location>
        <begin position="190"/>
        <end position="213"/>
    </location>
</feature>
<dbReference type="RefSeq" id="WP_237379443.1">
    <property type="nucleotide sequence ID" value="NZ_CP071793.1"/>
</dbReference>
<keyword evidence="4" id="KW-0472">Membrane</keyword>
<dbReference type="GO" id="GO:0007165">
    <property type="term" value="P:signal transduction"/>
    <property type="evidence" value="ECO:0007669"/>
    <property type="project" value="UniProtKB-KW"/>
</dbReference>
<dbReference type="Pfam" id="PF00015">
    <property type="entry name" value="MCPsignal"/>
    <property type="match status" value="1"/>
</dbReference>
<name>A0A8A4TJP8_SULCO</name>
<keyword evidence="8" id="KW-1185">Reference proteome</keyword>
<dbReference type="CDD" id="cd06225">
    <property type="entry name" value="HAMP"/>
    <property type="match status" value="1"/>
</dbReference>
<evidence type="ECO:0000259" key="6">
    <source>
        <dbReference type="PROSITE" id="PS50885"/>
    </source>
</evidence>
<dbReference type="InterPro" id="IPR004089">
    <property type="entry name" value="MCPsignal_dom"/>
</dbReference>
<feature type="domain" description="Methyl-accepting transducer" evidence="5">
    <location>
        <begin position="290"/>
        <end position="519"/>
    </location>
</feature>
<evidence type="ECO:0000256" key="3">
    <source>
        <dbReference type="PROSITE-ProRule" id="PRU00284"/>
    </source>
</evidence>
<evidence type="ECO:0000256" key="2">
    <source>
        <dbReference type="ARBA" id="ARBA00029447"/>
    </source>
</evidence>
<sequence length="556" mass="61204">MIFRVADIPIGLKFTLFATFVGIVFLVMYWLMWVGLSPIAREWERYDRTVAQREVYLLELDRSLGFGGAIHHLKNYILRGDARSRTACEANLSQALGVLEDYRKLGNLTADENRALEDLRQVILAFQEGFVMASALHENRVMPRDIDFLIIVDNEPAIRAFETINRTSSKMKREAGEAIRHSIQGSFTRLGLSLLFAFGIVCVGCFLLGRAVIDPLKKSVVAFEDLAHGQGDLTVRLDASRKDEPGRMGYWFNAFITQLKDIIQSIHVNSETLAQSFEDMAESRGTLTGSVQVLGQSSDGLTRASASVENQMSNISASVEEFNVTMTAVSSSASQVSQLMTEVSDRADRASMLARRAHEVGRRGSDTIDSLGKSATDIERVVHLIQDISEQIKLLALNAAIEAARAGEAGRGFNVVATEVKALSNQTNHAAANIAGLVTRIQEEMANAVEANQGIFSSLQEISHMTEEMDTSVKQATESNHLIAQNILEAKSGSAVITESLSHVSMSYQNLVDNIREIDGSVQTNSEALIRIDEQLTSVTQIAVDMRQIVQKFKLT</sequence>
<evidence type="ECO:0000259" key="5">
    <source>
        <dbReference type="PROSITE" id="PS50111"/>
    </source>
</evidence>